<dbReference type="Proteomes" id="UP001476798">
    <property type="component" value="Unassembled WGS sequence"/>
</dbReference>
<organism evidence="1 2">
    <name type="scientific">Goodea atripinnis</name>
    <dbReference type="NCBI Taxonomy" id="208336"/>
    <lineage>
        <taxon>Eukaryota</taxon>
        <taxon>Metazoa</taxon>
        <taxon>Chordata</taxon>
        <taxon>Craniata</taxon>
        <taxon>Vertebrata</taxon>
        <taxon>Euteleostomi</taxon>
        <taxon>Actinopterygii</taxon>
        <taxon>Neopterygii</taxon>
        <taxon>Teleostei</taxon>
        <taxon>Neoteleostei</taxon>
        <taxon>Acanthomorphata</taxon>
        <taxon>Ovalentaria</taxon>
        <taxon>Atherinomorphae</taxon>
        <taxon>Cyprinodontiformes</taxon>
        <taxon>Goodeidae</taxon>
        <taxon>Goodea</taxon>
    </lineage>
</organism>
<dbReference type="EMBL" id="JAHRIO010072747">
    <property type="protein sequence ID" value="MEQ2182667.1"/>
    <property type="molecule type" value="Genomic_DNA"/>
</dbReference>
<evidence type="ECO:0000313" key="1">
    <source>
        <dbReference type="EMBL" id="MEQ2182667.1"/>
    </source>
</evidence>
<reference evidence="1 2" key="1">
    <citation type="submission" date="2021-06" db="EMBL/GenBank/DDBJ databases">
        <authorList>
            <person name="Palmer J.M."/>
        </authorList>
    </citation>
    <scope>NUCLEOTIDE SEQUENCE [LARGE SCALE GENOMIC DNA]</scope>
    <source>
        <strain evidence="1 2">GA_2019</strain>
        <tissue evidence="1">Muscle</tissue>
    </source>
</reference>
<accession>A0ABV0PH11</accession>
<gene>
    <name evidence="1" type="ORF">GOODEAATRI_024613</name>
</gene>
<evidence type="ECO:0000313" key="2">
    <source>
        <dbReference type="Proteomes" id="UP001476798"/>
    </source>
</evidence>
<protein>
    <submittedName>
        <fullName evidence="1">Uncharacterized protein</fullName>
    </submittedName>
</protein>
<comment type="caution">
    <text evidence="1">The sequence shown here is derived from an EMBL/GenBank/DDBJ whole genome shotgun (WGS) entry which is preliminary data.</text>
</comment>
<keyword evidence="2" id="KW-1185">Reference proteome</keyword>
<sequence>MHTHTHTHTDTHTLMPKENLKRPVELTVMILDYGRKSEYPERTHACTRRTCKLYADRAQAGIQNQDLLATRQQCYQLHHHASPKRHQIQNLTFSDKIKIELFALTTSIIY</sequence>
<proteinExistence type="predicted"/>
<name>A0ABV0PH11_9TELE</name>